<reference evidence="5 6" key="1">
    <citation type="submission" date="2019-05" db="EMBL/GenBank/DDBJ databases">
        <title>Complete genome sequence of Izhakiella calystegiae KSNA2, an endophyte isolated from beach morning glory (Calystegia soldanella).</title>
        <authorList>
            <person name="Jiang L."/>
            <person name="Jeong J.C."/>
            <person name="Kim C.Y."/>
            <person name="Kim D.H."/>
            <person name="Kim S.W."/>
            <person name="Lee j."/>
        </authorList>
    </citation>
    <scope>NUCLEOTIDE SEQUENCE [LARGE SCALE GENOMIC DNA]</scope>
    <source>
        <strain evidence="5 6">KSNA2</strain>
    </source>
</reference>
<evidence type="ECO:0000256" key="3">
    <source>
        <dbReference type="HAMAP-Rule" id="MF_01896"/>
    </source>
</evidence>
<name>A0A4V1G859_9ENTR</name>
<comment type="subcellular location">
    <subcellularLocation>
        <location evidence="3">Cytoplasm</location>
    </subcellularLocation>
</comment>
<dbReference type="RefSeq" id="WP_138098215.1">
    <property type="nucleotide sequence ID" value="NZ_CP040428.1"/>
</dbReference>
<comment type="function">
    <text evidence="3">Inhibits the supercoiling activity of DNA gyrase. Acts by inhibiting DNA gyrase at an early step, prior to (or at the step of) binding of DNA by the gyrase. It protects cells against toxins that target DNA gyrase, by inhibiting activity of these toxins and reducing the formation of lethal double-strand breaks in the cell.</text>
</comment>
<dbReference type="GO" id="GO:0008657">
    <property type="term" value="F:DNA topoisomerase type II (double strand cut, ATP-hydrolyzing) inhibitor activity"/>
    <property type="evidence" value="ECO:0007669"/>
    <property type="project" value="UniProtKB-UniRule"/>
</dbReference>
<evidence type="ECO:0000313" key="5">
    <source>
        <dbReference type="EMBL" id="QCT22007.1"/>
    </source>
</evidence>
<dbReference type="InterPro" id="IPR029442">
    <property type="entry name" value="GyrI-like"/>
</dbReference>
<evidence type="ECO:0000256" key="2">
    <source>
        <dbReference type="ARBA" id="ARBA00023016"/>
    </source>
</evidence>
<evidence type="ECO:0000256" key="1">
    <source>
        <dbReference type="ARBA" id="ARBA00022490"/>
    </source>
</evidence>
<dbReference type="Proteomes" id="UP000302163">
    <property type="component" value="Chromosome"/>
</dbReference>
<comment type="similarity">
    <text evidence="3">Belongs to the DNA gyrase inhibitor family.</text>
</comment>
<dbReference type="NCBIfam" id="NF007451">
    <property type="entry name" value="PRK10016.1"/>
    <property type="match status" value="1"/>
</dbReference>
<gene>
    <name evidence="3 5" type="primary">sbmC</name>
    <name evidence="5" type="ORF">FEM41_21340</name>
</gene>
<feature type="domain" description="AraC effector-binding" evidence="4">
    <location>
        <begin position="1"/>
        <end position="152"/>
    </location>
</feature>
<dbReference type="InterPro" id="IPR024911">
    <property type="entry name" value="SmbC"/>
</dbReference>
<dbReference type="OrthoDB" id="282744at2"/>
<dbReference type="Pfam" id="PF06445">
    <property type="entry name" value="GyrI-like"/>
    <property type="match status" value="1"/>
</dbReference>
<keyword evidence="6" id="KW-1185">Reference proteome</keyword>
<proteinExistence type="inferred from homology"/>
<dbReference type="InterPro" id="IPR011256">
    <property type="entry name" value="Reg_factor_effector_dom_sf"/>
</dbReference>
<sequence length="157" mass="17477">MHYQIQRVAERTLAGFHLVGPWEKTVPKGFEQLQAWVTTRQLVPREWIAVYFGNPELTPPEALRCDTMISVDPAFEIPPNSEGVTKTRLAAGLFAVARVQVADGDFTAPWLSFFTAVSGDGAHQLREGPVFEIYLSDGSNGVWDIEMYIPVALKQAE</sequence>
<dbReference type="HAMAP" id="MF_01896">
    <property type="entry name" value="DNA_gyrase_inhibitor"/>
    <property type="match status" value="1"/>
</dbReference>
<dbReference type="KEGG" id="izh:FEM41_21340"/>
<evidence type="ECO:0000259" key="4">
    <source>
        <dbReference type="SMART" id="SM00871"/>
    </source>
</evidence>
<dbReference type="InterPro" id="IPR010499">
    <property type="entry name" value="AraC_E-bd"/>
</dbReference>
<dbReference type="PANTHER" id="PTHR40055">
    <property type="entry name" value="TRANSCRIPTIONAL REGULATOR YGIV-RELATED"/>
    <property type="match status" value="1"/>
</dbReference>
<protein>
    <recommendedName>
        <fullName evidence="3">DNA gyrase inhibitor</fullName>
    </recommendedName>
</protein>
<dbReference type="Gene3D" id="3.20.80.10">
    <property type="entry name" value="Regulatory factor, effector binding domain"/>
    <property type="match status" value="1"/>
</dbReference>
<accession>A0A4V1G859</accession>
<dbReference type="GO" id="GO:0005737">
    <property type="term" value="C:cytoplasm"/>
    <property type="evidence" value="ECO:0007669"/>
    <property type="project" value="UniProtKB-SubCell"/>
</dbReference>
<comment type="subunit">
    <text evidence="3">Interacts with DNA gyrase.</text>
</comment>
<dbReference type="SUPFAM" id="SSF55136">
    <property type="entry name" value="Probable bacterial effector-binding domain"/>
    <property type="match status" value="1"/>
</dbReference>
<dbReference type="EMBL" id="CP040428">
    <property type="protein sequence ID" value="QCT22007.1"/>
    <property type="molecule type" value="Genomic_DNA"/>
</dbReference>
<keyword evidence="1 3" id="KW-0963">Cytoplasm</keyword>
<dbReference type="SMART" id="SM00871">
    <property type="entry name" value="AraC_E_bind"/>
    <property type="match status" value="1"/>
</dbReference>
<dbReference type="InterPro" id="IPR050908">
    <property type="entry name" value="SmbC-like"/>
</dbReference>
<evidence type="ECO:0000313" key="6">
    <source>
        <dbReference type="Proteomes" id="UP000302163"/>
    </source>
</evidence>
<organism evidence="5 6">
    <name type="scientific">Jejubacter calystegiae</name>
    <dbReference type="NCBI Taxonomy" id="2579935"/>
    <lineage>
        <taxon>Bacteria</taxon>
        <taxon>Pseudomonadati</taxon>
        <taxon>Pseudomonadota</taxon>
        <taxon>Gammaproteobacteria</taxon>
        <taxon>Enterobacterales</taxon>
        <taxon>Enterobacteriaceae</taxon>
        <taxon>Jejubacter</taxon>
    </lineage>
</organism>
<dbReference type="AlphaFoldDB" id="A0A4V1G859"/>
<keyword evidence="2 3" id="KW-0346">Stress response</keyword>
<dbReference type="PANTHER" id="PTHR40055:SF2">
    <property type="entry name" value="DNA GYRASE INHIBITOR"/>
    <property type="match status" value="1"/>
</dbReference>